<evidence type="ECO:0000259" key="1">
    <source>
        <dbReference type="SMART" id="SM00849"/>
    </source>
</evidence>
<dbReference type="Proteomes" id="UP001235064">
    <property type="component" value="Unassembled WGS sequence"/>
</dbReference>
<dbReference type="InterPro" id="IPR001279">
    <property type="entry name" value="Metallo-B-lactamas"/>
</dbReference>
<comment type="caution">
    <text evidence="2">The sequence shown here is derived from an EMBL/GenBank/DDBJ whole genome shotgun (WGS) entry which is preliminary data.</text>
</comment>
<dbReference type="SUPFAM" id="SSF56281">
    <property type="entry name" value="Metallo-hydrolase/oxidoreductase"/>
    <property type="match status" value="1"/>
</dbReference>
<accession>A0ABT7MY12</accession>
<dbReference type="Gene3D" id="3.60.15.10">
    <property type="entry name" value="Ribonuclease Z/Hydroxyacylglutathione hydrolase-like"/>
    <property type="match status" value="1"/>
</dbReference>
<keyword evidence="3" id="KW-1185">Reference proteome</keyword>
<dbReference type="InterPro" id="IPR050855">
    <property type="entry name" value="NDM-1-like"/>
</dbReference>
<evidence type="ECO:0000313" key="2">
    <source>
        <dbReference type="EMBL" id="MDL9979344.1"/>
    </source>
</evidence>
<organism evidence="2 3">
    <name type="scientific">Microbacterium candidum</name>
    <dbReference type="NCBI Taxonomy" id="3041922"/>
    <lineage>
        <taxon>Bacteria</taxon>
        <taxon>Bacillati</taxon>
        <taxon>Actinomycetota</taxon>
        <taxon>Actinomycetes</taxon>
        <taxon>Micrococcales</taxon>
        <taxon>Microbacteriaceae</taxon>
        <taxon>Microbacterium</taxon>
    </lineage>
</organism>
<protein>
    <submittedName>
        <fullName evidence="2">MBL fold metallo-hydrolase</fullName>
    </submittedName>
</protein>
<dbReference type="Pfam" id="PF00753">
    <property type="entry name" value="Lactamase_B"/>
    <property type="match status" value="1"/>
</dbReference>
<reference evidence="2 3" key="1">
    <citation type="submission" date="2023-06" db="EMBL/GenBank/DDBJ databases">
        <title>Microbacterium sp. nov., isolated from a waste landfill.</title>
        <authorList>
            <person name="Wen W."/>
        </authorList>
    </citation>
    <scope>NUCLEOTIDE SEQUENCE [LARGE SCALE GENOMIC DNA]</scope>
    <source>
        <strain evidence="2 3">ASV49</strain>
    </source>
</reference>
<evidence type="ECO:0000313" key="3">
    <source>
        <dbReference type="Proteomes" id="UP001235064"/>
    </source>
</evidence>
<dbReference type="RefSeq" id="WP_286288211.1">
    <property type="nucleotide sequence ID" value="NZ_JASXSZ010000002.1"/>
</dbReference>
<gene>
    <name evidence="2" type="ORF">QSV35_08350</name>
</gene>
<feature type="domain" description="Metallo-beta-lactamase" evidence="1">
    <location>
        <begin position="47"/>
        <end position="260"/>
    </location>
</feature>
<name>A0ABT7MY12_9MICO</name>
<dbReference type="PANTHER" id="PTHR42951:SF4">
    <property type="entry name" value="ACYL-COENZYME A THIOESTERASE MBLAC2"/>
    <property type="match status" value="1"/>
</dbReference>
<sequence>MTRASSARPTSMAQRDAWDARGLPAPEHVSDGLWAFPVPIPASALPYTLAYVFIGSDGVHVVDPGWDGVETLPSIEKVLASFGLRVTDIVTIIVTHHHPDHLGAAARLRQASGARLVLSGREADVLTQETAPGRNDRAAYERLLEAWAVPSARREELRESFDRPSLVPTTVADVLVADGDRIELGDAGSLDVLLTPGHTSGHMCLVDRARGVVLSGDHVLPRIYAGVGIGTLPGTDPLGDYLDSLDRIAGLGDLEVLPGHEFRFTGLAGRCAEIAAHHLRRTAEVAVLRPELGDAPVWEYARRLTWTAGWDGLDGFHLHSALRQADMHLDLVRSGRAAAFLSRVSSD</sequence>
<proteinExistence type="predicted"/>
<dbReference type="SMART" id="SM00849">
    <property type="entry name" value="Lactamase_B"/>
    <property type="match status" value="1"/>
</dbReference>
<dbReference type="InterPro" id="IPR036866">
    <property type="entry name" value="RibonucZ/Hydroxyglut_hydro"/>
</dbReference>
<dbReference type="EMBL" id="JASXSZ010000002">
    <property type="protein sequence ID" value="MDL9979344.1"/>
    <property type="molecule type" value="Genomic_DNA"/>
</dbReference>
<dbReference type="PANTHER" id="PTHR42951">
    <property type="entry name" value="METALLO-BETA-LACTAMASE DOMAIN-CONTAINING"/>
    <property type="match status" value="1"/>
</dbReference>